<sequence>MTDVDPHLARLRVYPVKSLDPDDRTRARVLADGGLTHDRAYAVRDADGRYVNGKREPAVHGIDATFDPESHELALRARERAAEGGALPATTFAVGEASGRDAAADWLSAYFGYPVTLEHDGTGGFPDDTTAHGPTVVSTATLDAVADWFDLGTESVRRRFRPTLELGGVPAFWEDRLYADRERVVRFRIGDAVFRGTNPCSRCAVPSRDPETGEAIAGFRETFVERREATRPDWADATWFDHHYRLAVNTAVPEATVGETLAVGDAVEVLGIDDGNPQS</sequence>
<dbReference type="PROSITE" id="PS51340">
    <property type="entry name" value="MOSC"/>
    <property type="match status" value="1"/>
</dbReference>
<dbReference type="Proteomes" id="UP000614609">
    <property type="component" value="Unassembled WGS sequence"/>
</dbReference>
<protein>
    <submittedName>
        <fullName evidence="2">Molybdenum cofactor biosysynthesis protein</fullName>
    </submittedName>
</protein>
<dbReference type="InterPro" id="IPR005303">
    <property type="entry name" value="MOCOS_middle"/>
</dbReference>
<name>A0A830FUR2_9EURY</name>
<dbReference type="GO" id="GO:0030151">
    <property type="term" value="F:molybdenum ion binding"/>
    <property type="evidence" value="ECO:0007669"/>
    <property type="project" value="InterPro"/>
</dbReference>
<evidence type="ECO:0000313" key="2">
    <source>
        <dbReference type="EMBL" id="GGM62223.1"/>
    </source>
</evidence>
<dbReference type="AlphaFoldDB" id="A0A830FUR2"/>
<accession>A0A830FUR2</accession>
<dbReference type="EMBL" id="JAGGKO010000002">
    <property type="protein sequence ID" value="MBP1954582.1"/>
    <property type="molecule type" value="Genomic_DNA"/>
</dbReference>
<dbReference type="Pfam" id="PF03476">
    <property type="entry name" value="MOSC_N"/>
    <property type="match status" value="1"/>
</dbReference>
<dbReference type="EMBL" id="BMOO01000002">
    <property type="protein sequence ID" value="GGM62223.1"/>
    <property type="molecule type" value="Genomic_DNA"/>
</dbReference>
<organism evidence="2 4">
    <name type="scientific">Halarchaeum rubridurum</name>
    <dbReference type="NCBI Taxonomy" id="489911"/>
    <lineage>
        <taxon>Archaea</taxon>
        <taxon>Methanobacteriati</taxon>
        <taxon>Methanobacteriota</taxon>
        <taxon>Stenosarchaea group</taxon>
        <taxon>Halobacteria</taxon>
        <taxon>Halobacteriales</taxon>
        <taxon>Halobacteriaceae</taxon>
    </lineage>
</organism>
<comment type="caution">
    <text evidence="2">The sequence shown here is derived from an EMBL/GenBank/DDBJ whole genome shotgun (WGS) entry which is preliminary data.</text>
</comment>
<evidence type="ECO:0000313" key="3">
    <source>
        <dbReference type="EMBL" id="MBP1954582.1"/>
    </source>
</evidence>
<reference evidence="2" key="1">
    <citation type="journal article" date="2014" name="Int. J. Syst. Evol. Microbiol.">
        <title>Complete genome sequence of Corynebacterium casei LMG S-19264T (=DSM 44701T), isolated from a smear-ripened cheese.</title>
        <authorList>
            <consortium name="US DOE Joint Genome Institute (JGI-PGF)"/>
            <person name="Walter F."/>
            <person name="Albersmeier A."/>
            <person name="Kalinowski J."/>
            <person name="Ruckert C."/>
        </authorList>
    </citation>
    <scope>NUCLEOTIDE SEQUENCE</scope>
    <source>
        <strain evidence="2">JCM 16108</strain>
    </source>
</reference>
<dbReference type="GO" id="GO:0030170">
    <property type="term" value="F:pyridoxal phosphate binding"/>
    <property type="evidence" value="ECO:0007669"/>
    <property type="project" value="InterPro"/>
</dbReference>
<gene>
    <name evidence="2" type="ORF">GCM10009017_10390</name>
    <name evidence="3" type="ORF">J2752_001494</name>
</gene>
<reference evidence="3" key="3">
    <citation type="submission" date="2021-03" db="EMBL/GenBank/DDBJ databases">
        <title>Genomic Encyclopedia of Type Strains, Phase IV (KMG-IV): sequencing the most valuable type-strain genomes for metagenomic binning, comparative biology and taxonomic classification.</title>
        <authorList>
            <person name="Goeker M."/>
        </authorList>
    </citation>
    <scope>NUCLEOTIDE SEQUENCE</scope>
    <source>
        <strain evidence="3">DSM 22443</strain>
    </source>
</reference>
<dbReference type="SUPFAM" id="SSF50800">
    <property type="entry name" value="PK beta-barrel domain-like"/>
    <property type="match status" value="1"/>
</dbReference>
<keyword evidence="4" id="KW-1185">Reference proteome</keyword>
<dbReference type="OrthoDB" id="211216at2157"/>
<evidence type="ECO:0000259" key="1">
    <source>
        <dbReference type="PROSITE" id="PS51340"/>
    </source>
</evidence>
<dbReference type="InterPro" id="IPR011037">
    <property type="entry name" value="Pyrv_Knase-like_insert_dom_sf"/>
</dbReference>
<reference evidence="2" key="2">
    <citation type="submission" date="2020-09" db="EMBL/GenBank/DDBJ databases">
        <authorList>
            <person name="Sun Q."/>
            <person name="Ohkuma M."/>
        </authorList>
    </citation>
    <scope>NUCLEOTIDE SEQUENCE</scope>
    <source>
        <strain evidence="2">JCM 16108</strain>
    </source>
</reference>
<dbReference type="InterPro" id="IPR005302">
    <property type="entry name" value="MoCF_Sase_C"/>
</dbReference>
<evidence type="ECO:0000313" key="4">
    <source>
        <dbReference type="Proteomes" id="UP000614609"/>
    </source>
</evidence>
<dbReference type="GO" id="GO:0003824">
    <property type="term" value="F:catalytic activity"/>
    <property type="evidence" value="ECO:0007669"/>
    <property type="project" value="InterPro"/>
</dbReference>
<proteinExistence type="predicted"/>
<dbReference type="Proteomes" id="UP000765891">
    <property type="component" value="Unassembled WGS sequence"/>
</dbReference>
<feature type="domain" description="MOSC" evidence="1">
    <location>
        <begin position="100"/>
        <end position="270"/>
    </location>
</feature>
<dbReference type="SUPFAM" id="SSF141673">
    <property type="entry name" value="MOSC N-terminal domain-like"/>
    <property type="match status" value="1"/>
</dbReference>
<dbReference type="Pfam" id="PF03473">
    <property type="entry name" value="MOSC"/>
    <property type="match status" value="1"/>
</dbReference>
<dbReference type="RefSeq" id="WP_188870564.1">
    <property type="nucleotide sequence ID" value="NZ_BMOO01000002.1"/>
</dbReference>